<dbReference type="InterPro" id="IPR039565">
    <property type="entry name" value="BamD-like"/>
</dbReference>
<keyword evidence="9" id="KW-1185">Reference proteome</keyword>
<evidence type="ECO:0000256" key="3">
    <source>
        <dbReference type="ARBA" id="ARBA00023139"/>
    </source>
</evidence>
<accession>A0ABU0JBG8</accession>
<comment type="subunit">
    <text evidence="6">Part of the Bam complex.</text>
</comment>
<dbReference type="Proteomes" id="UP001242480">
    <property type="component" value="Unassembled WGS sequence"/>
</dbReference>
<evidence type="ECO:0000259" key="7">
    <source>
        <dbReference type="Pfam" id="PF13525"/>
    </source>
</evidence>
<comment type="function">
    <text evidence="6">Part of the outer membrane protein assembly complex, which is involved in assembly and insertion of beta-barrel proteins into the outer membrane.</text>
</comment>
<reference evidence="8 9" key="1">
    <citation type="submission" date="2023-07" db="EMBL/GenBank/DDBJ databases">
        <title>Genomic Encyclopedia of Type Strains, Phase IV (KMG-IV): sequencing the most valuable type-strain genomes for metagenomic binning, comparative biology and taxonomic classification.</title>
        <authorList>
            <person name="Goeker M."/>
        </authorList>
    </citation>
    <scope>NUCLEOTIDE SEQUENCE [LARGE SCALE GENOMIC DNA]</scope>
    <source>
        <strain evidence="8 9">DSM 19619</strain>
    </source>
</reference>
<proteinExistence type="inferred from homology"/>
<evidence type="ECO:0000256" key="2">
    <source>
        <dbReference type="ARBA" id="ARBA00023136"/>
    </source>
</evidence>
<name>A0ABU0JBG8_9HYPH</name>
<organism evidence="8 9">
    <name type="scientific">Labrys wisconsinensis</name>
    <dbReference type="NCBI Taxonomy" id="425677"/>
    <lineage>
        <taxon>Bacteria</taxon>
        <taxon>Pseudomonadati</taxon>
        <taxon>Pseudomonadota</taxon>
        <taxon>Alphaproteobacteria</taxon>
        <taxon>Hyphomicrobiales</taxon>
        <taxon>Xanthobacteraceae</taxon>
        <taxon>Labrys</taxon>
    </lineage>
</organism>
<dbReference type="InterPro" id="IPR011990">
    <property type="entry name" value="TPR-like_helical_dom_sf"/>
</dbReference>
<dbReference type="Pfam" id="PF13525">
    <property type="entry name" value="YfiO"/>
    <property type="match status" value="1"/>
</dbReference>
<dbReference type="HAMAP" id="MF_00922">
    <property type="entry name" value="OM_assembly_BamD"/>
    <property type="match status" value="1"/>
</dbReference>
<keyword evidence="3" id="KW-0564">Palmitate</keyword>
<dbReference type="PANTHER" id="PTHR37423:SF1">
    <property type="entry name" value="OUTER MEMBRANE PROTEIN ASSEMBLY FACTOR BAMD"/>
    <property type="match status" value="1"/>
</dbReference>
<comment type="similarity">
    <text evidence="6">Belongs to the BamD family.</text>
</comment>
<evidence type="ECO:0000256" key="5">
    <source>
        <dbReference type="ARBA" id="ARBA00023288"/>
    </source>
</evidence>
<dbReference type="RefSeq" id="WP_307277110.1">
    <property type="nucleotide sequence ID" value="NZ_JAUSVX010000009.1"/>
</dbReference>
<dbReference type="Gene3D" id="1.25.40.10">
    <property type="entry name" value="Tetratricopeptide repeat domain"/>
    <property type="match status" value="1"/>
</dbReference>
<evidence type="ECO:0000313" key="8">
    <source>
        <dbReference type="EMBL" id="MDQ0471625.1"/>
    </source>
</evidence>
<keyword evidence="2 6" id="KW-0472">Membrane</keyword>
<keyword evidence="4 6" id="KW-0998">Cell outer membrane</keyword>
<protein>
    <recommendedName>
        <fullName evidence="6">Outer membrane protein assembly factor BamD</fullName>
    </recommendedName>
</protein>
<sequence length="289" mass="32719" precursor="true">MPLRSVPTPRSTMARLAIRAAAIVCLAMPLGACSLFGDDDVTYKTQPTDPADLLYNQGLVALKDRDFTKATKRFEQVDREYPQTEWSKKAILMTAYSNYEAAKYDDAITAAQRYVNLYPQSPDAAYAAYLYASSNYAQIPDITRDQQRTLKALDGFQEIVKRWPTSEYADDAKYKIQVTRDQLAGKEMEIGRFYLNQNNPSAAANRFKVVLQQFQQTRHVEEALSRLTECYMALGVPSEAQTAAAILGHNYPDSQWYKDAYTLVQSHGLEPREDEGSWISKAFKNVITM</sequence>
<evidence type="ECO:0000256" key="4">
    <source>
        <dbReference type="ARBA" id="ARBA00023237"/>
    </source>
</evidence>
<feature type="domain" description="Outer membrane lipoprotein BamD-like" evidence="7">
    <location>
        <begin position="50"/>
        <end position="244"/>
    </location>
</feature>
<comment type="subcellular location">
    <subcellularLocation>
        <location evidence="6">Cell outer membrane</location>
    </subcellularLocation>
</comment>
<dbReference type="NCBIfam" id="TIGR03302">
    <property type="entry name" value="OM_YfiO"/>
    <property type="match status" value="1"/>
</dbReference>
<dbReference type="PANTHER" id="PTHR37423">
    <property type="entry name" value="SOLUBLE LYTIC MUREIN TRANSGLYCOSYLASE-RELATED"/>
    <property type="match status" value="1"/>
</dbReference>
<dbReference type="InterPro" id="IPR017689">
    <property type="entry name" value="BamD"/>
</dbReference>
<gene>
    <name evidence="6" type="primary">bamD</name>
    <name evidence="8" type="ORF">QO011_004650</name>
</gene>
<feature type="signal peptide" evidence="6">
    <location>
        <begin position="1"/>
        <end position="32"/>
    </location>
</feature>
<evidence type="ECO:0000256" key="6">
    <source>
        <dbReference type="HAMAP-Rule" id="MF_00922"/>
    </source>
</evidence>
<keyword evidence="1 6" id="KW-0732">Signal</keyword>
<dbReference type="EMBL" id="JAUSVX010000009">
    <property type="protein sequence ID" value="MDQ0471625.1"/>
    <property type="molecule type" value="Genomic_DNA"/>
</dbReference>
<comment type="caution">
    <text evidence="8">The sequence shown here is derived from an EMBL/GenBank/DDBJ whole genome shotgun (WGS) entry which is preliminary data.</text>
</comment>
<evidence type="ECO:0000313" key="9">
    <source>
        <dbReference type="Proteomes" id="UP001242480"/>
    </source>
</evidence>
<evidence type="ECO:0000256" key="1">
    <source>
        <dbReference type="ARBA" id="ARBA00022729"/>
    </source>
</evidence>
<keyword evidence="5" id="KW-0449">Lipoprotein</keyword>
<feature type="chain" id="PRO_5044923276" description="Outer membrane protein assembly factor BamD" evidence="6">
    <location>
        <begin position="33"/>
        <end position="289"/>
    </location>
</feature>
<dbReference type="SUPFAM" id="SSF48452">
    <property type="entry name" value="TPR-like"/>
    <property type="match status" value="1"/>
</dbReference>
<dbReference type="CDD" id="cd15830">
    <property type="entry name" value="BamD"/>
    <property type="match status" value="1"/>
</dbReference>